<dbReference type="InterPro" id="IPR002209">
    <property type="entry name" value="Fibroblast_GF_fam"/>
</dbReference>
<organism evidence="4">
    <name type="scientific">Hirondellea gigas</name>
    <dbReference type="NCBI Taxonomy" id="1518452"/>
    <lineage>
        <taxon>Eukaryota</taxon>
        <taxon>Metazoa</taxon>
        <taxon>Ecdysozoa</taxon>
        <taxon>Arthropoda</taxon>
        <taxon>Crustacea</taxon>
        <taxon>Multicrustacea</taxon>
        <taxon>Malacostraca</taxon>
        <taxon>Eumalacostraca</taxon>
        <taxon>Peracarida</taxon>
        <taxon>Amphipoda</taxon>
        <taxon>Amphilochidea</taxon>
        <taxon>Lysianassida</taxon>
        <taxon>Lysianassidira</taxon>
        <taxon>Lysianassoidea</taxon>
        <taxon>Lysianassidae</taxon>
        <taxon>Hirondellea</taxon>
    </lineage>
</organism>
<dbReference type="SUPFAM" id="SSF50353">
    <property type="entry name" value="Cytokine"/>
    <property type="match status" value="1"/>
</dbReference>
<proteinExistence type="evidence at transcript level"/>
<sequence length="206" mass="23333">MADCETCCSCWTCPHESSSDSDSGDEPPFPPGLMPVRNEGRSRETQRLNTPAVSSECISKPPSLRDTLLSHPQLSMRKQLFCMTGWNLSMHPDMRVRGTREHYSLHSIMEVRAVGKGEVQIRGVDSGLFLAMTKKGRLYGEPDEFKENTVFVETLSGAFYNYLSRKYAHFGWYVGIKKSGKPKRAHKTEYGQRAVQFLPRHPYPLG</sequence>
<protein>
    <recommendedName>
        <fullName evidence="2">Fibroblast growth factor</fullName>
        <shortName evidence="2">FGF</shortName>
    </recommendedName>
</protein>
<name>A0A2P2I813_9CRUS</name>
<evidence type="ECO:0000256" key="1">
    <source>
        <dbReference type="ARBA" id="ARBA00007936"/>
    </source>
</evidence>
<dbReference type="PRINTS" id="PR00262">
    <property type="entry name" value="IL1HBGF"/>
</dbReference>
<dbReference type="Gene3D" id="2.80.10.50">
    <property type="match status" value="1"/>
</dbReference>
<dbReference type="AlphaFoldDB" id="A0A2P2I813"/>
<feature type="region of interest" description="Disordered" evidence="3">
    <location>
        <begin position="14"/>
        <end position="56"/>
    </location>
</feature>
<dbReference type="GO" id="GO:0008083">
    <property type="term" value="F:growth factor activity"/>
    <property type="evidence" value="ECO:0007669"/>
    <property type="project" value="InterPro"/>
</dbReference>
<feature type="compositionally biased region" description="Polar residues" evidence="3">
    <location>
        <begin position="47"/>
        <end position="56"/>
    </location>
</feature>
<dbReference type="Pfam" id="PF00167">
    <property type="entry name" value="FGF"/>
    <property type="match status" value="1"/>
</dbReference>
<evidence type="ECO:0000313" key="4">
    <source>
        <dbReference type="EMBL" id="LAB70056.1"/>
    </source>
</evidence>
<evidence type="ECO:0000256" key="3">
    <source>
        <dbReference type="SAM" id="MobiDB-lite"/>
    </source>
</evidence>
<reference evidence="5" key="1">
    <citation type="submission" date="2017-11" db="EMBL/GenBank/DDBJ databases">
        <title>The sensing device of the deep-sea amphipod.</title>
        <authorList>
            <person name="Kobayashi H."/>
            <person name="Nagahama T."/>
            <person name="Arai W."/>
            <person name="Sasagawa Y."/>
            <person name="Umeda M."/>
            <person name="Hayashi T."/>
            <person name="Nikaido I."/>
            <person name="Watanabe H."/>
            <person name="Oguri K."/>
            <person name="Kitazato H."/>
            <person name="Fujioka K."/>
            <person name="Kido Y."/>
            <person name="Takami H."/>
        </authorList>
    </citation>
    <scope>NUCLEOTIDE SEQUENCE</scope>
    <source>
        <tissue evidence="5">Whole body</tissue>
    </source>
</reference>
<dbReference type="CDD" id="cd00058">
    <property type="entry name" value="beta-trefoil_FGF"/>
    <property type="match status" value="1"/>
</dbReference>
<dbReference type="PANTHER" id="PTHR11486">
    <property type="entry name" value="FIBROBLAST GROWTH FACTOR"/>
    <property type="match status" value="1"/>
</dbReference>
<dbReference type="EMBL" id="IACT01004926">
    <property type="protein sequence ID" value="LAC24100.1"/>
    <property type="molecule type" value="mRNA"/>
</dbReference>
<evidence type="ECO:0000313" key="5">
    <source>
        <dbReference type="EMBL" id="LAC24100.1"/>
    </source>
</evidence>
<dbReference type="InterPro" id="IPR056378">
    <property type="entry name" value="Let-756-like_FGF"/>
</dbReference>
<evidence type="ECO:0000256" key="2">
    <source>
        <dbReference type="RuleBase" id="RU049442"/>
    </source>
</evidence>
<reference evidence="4" key="2">
    <citation type="journal article" date="2018" name="Biosci. Biotechnol. Biochem.">
        <title>Polysaccharide hydrolase of the hadal zone amphipods Hirondellea gigas.</title>
        <authorList>
            <person name="Kobayashi H."/>
            <person name="Nagahama T."/>
            <person name="Arai W."/>
            <person name="Sasagawa Y."/>
            <person name="Umeda M."/>
            <person name="Hayashi T."/>
            <person name="Nikaido I."/>
            <person name="Watanabe H."/>
            <person name="Oguri K."/>
            <person name="Kitazato H."/>
            <person name="Fujioka K."/>
            <person name="Kido Y."/>
            <person name="Takami H."/>
        </authorList>
    </citation>
    <scope>NUCLEOTIDE SEQUENCE</scope>
    <source>
        <tissue evidence="4">Whole body</tissue>
    </source>
</reference>
<dbReference type="PRINTS" id="PR00263">
    <property type="entry name" value="HBGFFGF"/>
</dbReference>
<accession>A0A2P2I813</accession>
<comment type="similarity">
    <text evidence="1 2">Belongs to the heparin-binding growth factors family.</text>
</comment>
<dbReference type="SMART" id="SM00442">
    <property type="entry name" value="FGF"/>
    <property type="match status" value="1"/>
</dbReference>
<dbReference type="EMBL" id="IACF01004463">
    <property type="protein sequence ID" value="LAB70056.1"/>
    <property type="molecule type" value="mRNA"/>
</dbReference>
<dbReference type="InterPro" id="IPR008996">
    <property type="entry name" value="IL1/FGF"/>
</dbReference>